<dbReference type="AlphaFoldDB" id="A0AAD5PFK5"/>
<dbReference type="EMBL" id="JAIXMP010000009">
    <property type="protein sequence ID" value="KAI9268296.1"/>
    <property type="molecule type" value="Genomic_DNA"/>
</dbReference>
<keyword evidence="1" id="KW-0732">Signal</keyword>
<name>A0AAD5PFK5_9FUNG</name>
<gene>
    <name evidence="2" type="ORF">BDA99DRAFT_505436</name>
</gene>
<sequence>MTRLPTSFILVSRLFSCFKMCDSTDDAATGNNPIDKYFSAKSDMIQNVVNNSFVLRLNKYCLNADDEYGCKPVFIVFSIKNTTKTILKESSIRTSTFFAYTLLSFPWAEECILLDADTIKEHINEKPLHPLVV</sequence>
<evidence type="ECO:0000313" key="3">
    <source>
        <dbReference type="Proteomes" id="UP001209540"/>
    </source>
</evidence>
<reference evidence="2" key="2">
    <citation type="submission" date="2023-02" db="EMBL/GenBank/DDBJ databases">
        <authorList>
            <consortium name="DOE Joint Genome Institute"/>
            <person name="Mondo S.J."/>
            <person name="Chang Y."/>
            <person name="Wang Y."/>
            <person name="Ahrendt S."/>
            <person name="Andreopoulos W."/>
            <person name="Barry K."/>
            <person name="Beard J."/>
            <person name="Benny G.L."/>
            <person name="Blankenship S."/>
            <person name="Bonito G."/>
            <person name="Cuomo C."/>
            <person name="Desiro A."/>
            <person name="Gervers K.A."/>
            <person name="Hundley H."/>
            <person name="Kuo A."/>
            <person name="LaButti K."/>
            <person name="Lang B.F."/>
            <person name="Lipzen A."/>
            <person name="O'Donnell K."/>
            <person name="Pangilinan J."/>
            <person name="Reynolds N."/>
            <person name="Sandor L."/>
            <person name="Smith M.W."/>
            <person name="Tsang A."/>
            <person name="Grigoriev I.V."/>
            <person name="Stajich J.E."/>
            <person name="Spatafora J.W."/>
        </authorList>
    </citation>
    <scope>NUCLEOTIDE SEQUENCE</scope>
    <source>
        <strain evidence="2">RSA 2281</strain>
    </source>
</reference>
<protein>
    <submittedName>
        <fullName evidence="2">Uncharacterized protein</fullName>
    </submittedName>
</protein>
<comment type="caution">
    <text evidence="2">The sequence shown here is derived from an EMBL/GenBank/DDBJ whole genome shotgun (WGS) entry which is preliminary data.</text>
</comment>
<accession>A0AAD5PFK5</accession>
<organism evidence="2 3">
    <name type="scientific">Phascolomyces articulosus</name>
    <dbReference type="NCBI Taxonomy" id="60185"/>
    <lineage>
        <taxon>Eukaryota</taxon>
        <taxon>Fungi</taxon>
        <taxon>Fungi incertae sedis</taxon>
        <taxon>Mucoromycota</taxon>
        <taxon>Mucoromycotina</taxon>
        <taxon>Mucoromycetes</taxon>
        <taxon>Mucorales</taxon>
        <taxon>Lichtheimiaceae</taxon>
        <taxon>Phascolomyces</taxon>
    </lineage>
</organism>
<feature type="signal peptide" evidence="1">
    <location>
        <begin position="1"/>
        <end position="23"/>
    </location>
</feature>
<evidence type="ECO:0000313" key="2">
    <source>
        <dbReference type="EMBL" id="KAI9268296.1"/>
    </source>
</evidence>
<keyword evidence="3" id="KW-1185">Reference proteome</keyword>
<evidence type="ECO:0000256" key="1">
    <source>
        <dbReference type="SAM" id="SignalP"/>
    </source>
</evidence>
<feature type="chain" id="PRO_5042015712" evidence="1">
    <location>
        <begin position="24"/>
        <end position="133"/>
    </location>
</feature>
<dbReference type="Proteomes" id="UP001209540">
    <property type="component" value="Unassembled WGS sequence"/>
</dbReference>
<proteinExistence type="predicted"/>
<reference evidence="2" key="1">
    <citation type="journal article" date="2022" name="IScience">
        <title>Evolution of zygomycete secretomes and the origins of terrestrial fungal ecologies.</title>
        <authorList>
            <person name="Chang Y."/>
            <person name="Wang Y."/>
            <person name="Mondo S."/>
            <person name="Ahrendt S."/>
            <person name="Andreopoulos W."/>
            <person name="Barry K."/>
            <person name="Beard J."/>
            <person name="Benny G.L."/>
            <person name="Blankenship S."/>
            <person name="Bonito G."/>
            <person name="Cuomo C."/>
            <person name="Desiro A."/>
            <person name="Gervers K.A."/>
            <person name="Hundley H."/>
            <person name="Kuo A."/>
            <person name="LaButti K."/>
            <person name="Lang B.F."/>
            <person name="Lipzen A."/>
            <person name="O'Donnell K."/>
            <person name="Pangilinan J."/>
            <person name="Reynolds N."/>
            <person name="Sandor L."/>
            <person name="Smith M.E."/>
            <person name="Tsang A."/>
            <person name="Grigoriev I.V."/>
            <person name="Stajich J.E."/>
            <person name="Spatafora J.W."/>
        </authorList>
    </citation>
    <scope>NUCLEOTIDE SEQUENCE</scope>
    <source>
        <strain evidence="2">RSA 2281</strain>
    </source>
</reference>